<protein>
    <submittedName>
        <fullName evidence="1">Uncharacterized protein</fullName>
    </submittedName>
</protein>
<organism evidence="1 2">
    <name type="scientific">Candidatus Nitrosotenuis uzonensis</name>
    <dbReference type="NCBI Taxonomy" id="1407055"/>
    <lineage>
        <taxon>Archaea</taxon>
        <taxon>Nitrososphaerota</taxon>
        <taxon>Candidatus Nitrosotenuis</taxon>
    </lineage>
</organism>
<accession>A0A812F2Q6</accession>
<comment type="caution">
    <text evidence="1">The sequence shown here is derived from an EMBL/GenBank/DDBJ whole genome shotgun (WGS) entry which is preliminary data.</text>
</comment>
<name>A0A812F2Q6_9ARCH</name>
<gene>
    <name evidence="1" type="ORF">NUZ5A_50543</name>
</gene>
<reference evidence="1" key="1">
    <citation type="submission" date="2021-02" db="EMBL/GenBank/DDBJ databases">
        <authorList>
            <person name="Han P."/>
        </authorList>
    </citation>
    <scope>NUCLEOTIDE SEQUENCE</scope>
    <source>
        <strain evidence="1">Candidatus Nitrosotenuis uzonensis 5A</strain>
    </source>
</reference>
<dbReference type="AlphaFoldDB" id="A0A812F2Q6"/>
<sequence>MVLHYPDSIIAHAVEDKMAKKMHKHLESLGLDCKLIPDGTMDFEYDYPRSSLDGPNPGVASRGVMKVNDHIDYIDILKKKTVTKSEFAPGGMYGMGIAEGTMWKLRYFLSFPSEINIGPLNIGTLTKILKGRIHSKVEDFIWDGYGKLTTLPPGLIPDDVIAVLSGDAVLRELMMHSLLKERIITVSVYTPKTKVNYDYLQIVKDDSYWYKYKPKKESHAKILITSEWKSQKDAFPDKETLAMYQKIAEDIKTMVDKLKYHLTK</sequence>
<evidence type="ECO:0000313" key="2">
    <source>
        <dbReference type="Proteomes" id="UP000655759"/>
    </source>
</evidence>
<dbReference type="EMBL" id="CAJNAQ010000005">
    <property type="protein sequence ID" value="CAE6496479.1"/>
    <property type="molecule type" value="Genomic_DNA"/>
</dbReference>
<evidence type="ECO:0000313" key="1">
    <source>
        <dbReference type="EMBL" id="CAE6496479.1"/>
    </source>
</evidence>
<dbReference type="Proteomes" id="UP000655759">
    <property type="component" value="Unassembled WGS sequence"/>
</dbReference>
<proteinExistence type="predicted"/>